<feature type="transmembrane region" description="Helical" evidence="1">
    <location>
        <begin position="202"/>
        <end position="219"/>
    </location>
</feature>
<sequence>MPTKLITGQPGNGKTLYAVSLILEAKKTGRPIYSNINGLDIEGVEPIPVNAKGELDWTLTEQGDEATGVFGALVVYDETQKLPYFAYKPKEKLSSNPLITKLEDHRHFAYDFIFITQSPKFLHLHLLELVNEHYHVKRPMNRAQAEIHKHRGYSMNPETVAAQERAEDIFKFAYPKELFQYYKSTEIVTNSKIQIPKYIKKLIFIIVACLLGIIYLVFFKDNQIFGHMMGKDKEPKKVETTQSKDSTGGLIANAVTGAKPDLNIECRKGVNVEKPECVAWFNNLTKSNGSVASMSMNGQQVQYDPTQPFKTEQIQEQITYTVSSKPVFSGCTKINGKYQAYTQQGTKIEVKQSDCKNLIENNDRPYNYFAQDQNNGFNTQANNTTNNQISSQQNTAQTVSKMTPEQYAKYLQYLEQQNQAQNYVQDNLRHNPINGAHAL</sequence>
<dbReference type="Gene3D" id="3.40.50.300">
    <property type="entry name" value="P-loop containing nucleotide triphosphate hydrolases"/>
    <property type="match status" value="1"/>
</dbReference>
<dbReference type="Proteomes" id="UP000185674">
    <property type="component" value="Chromosome"/>
</dbReference>
<keyword evidence="1" id="KW-0472">Membrane</keyword>
<gene>
    <name evidence="3" type="ORF">BEN76_05385</name>
</gene>
<evidence type="ECO:0000313" key="4">
    <source>
        <dbReference type="Proteomes" id="UP000185674"/>
    </source>
</evidence>
<feature type="domain" description="Zona occludens toxin N-terminal" evidence="2">
    <location>
        <begin position="4"/>
        <end position="185"/>
    </location>
</feature>
<dbReference type="Pfam" id="PF05707">
    <property type="entry name" value="Zot"/>
    <property type="match status" value="1"/>
</dbReference>
<protein>
    <recommendedName>
        <fullName evidence="2">Zona occludens toxin N-terminal domain-containing protein</fullName>
    </recommendedName>
</protein>
<dbReference type="KEGG" id="asol:BEN76_05385"/>
<dbReference type="EMBL" id="CP016896">
    <property type="protein sequence ID" value="APV35479.1"/>
    <property type="molecule type" value="Genomic_DNA"/>
</dbReference>
<reference evidence="3 4" key="1">
    <citation type="submission" date="2016-08" db="EMBL/GenBank/DDBJ databases">
        <title>Complete genome sequence of Acinetobacter baylyi strain GFJ2.</title>
        <authorList>
            <person name="Tabata M."/>
            <person name="Kuboki S."/>
            <person name="Gibu N."/>
            <person name="Kinouchi Y."/>
            <person name="Vangnai A."/>
            <person name="Kasai D."/>
            <person name="Fukuda M."/>
        </authorList>
    </citation>
    <scope>NUCLEOTIDE SEQUENCE [LARGE SCALE GENOMIC DNA]</scope>
    <source>
        <strain evidence="3 4">GFJ2</strain>
    </source>
</reference>
<dbReference type="InterPro" id="IPR008900">
    <property type="entry name" value="Zot_N"/>
</dbReference>
<evidence type="ECO:0000313" key="3">
    <source>
        <dbReference type="EMBL" id="APV35479.1"/>
    </source>
</evidence>
<proteinExistence type="predicted"/>
<evidence type="ECO:0000256" key="1">
    <source>
        <dbReference type="SAM" id="Phobius"/>
    </source>
</evidence>
<dbReference type="AlphaFoldDB" id="A0A1P8EGZ5"/>
<dbReference type="InterPro" id="IPR027417">
    <property type="entry name" value="P-loop_NTPase"/>
</dbReference>
<name>A0A1P8EGZ5_9GAMM</name>
<keyword evidence="1" id="KW-0812">Transmembrane</keyword>
<keyword evidence="1" id="KW-1133">Transmembrane helix</keyword>
<organism evidence="3 4">
    <name type="scientific">Acinetobacter soli</name>
    <dbReference type="NCBI Taxonomy" id="487316"/>
    <lineage>
        <taxon>Bacteria</taxon>
        <taxon>Pseudomonadati</taxon>
        <taxon>Pseudomonadota</taxon>
        <taxon>Gammaproteobacteria</taxon>
        <taxon>Moraxellales</taxon>
        <taxon>Moraxellaceae</taxon>
        <taxon>Acinetobacter</taxon>
    </lineage>
</organism>
<evidence type="ECO:0000259" key="2">
    <source>
        <dbReference type="Pfam" id="PF05707"/>
    </source>
</evidence>
<dbReference type="RefSeq" id="WP_076032505.1">
    <property type="nucleotide sequence ID" value="NZ_CP016896.1"/>
</dbReference>
<accession>A0A1P8EGZ5</accession>
<dbReference type="STRING" id="487316.BEN76_05385"/>